<dbReference type="InterPro" id="IPR000172">
    <property type="entry name" value="GMC_OxRdtase_N"/>
</dbReference>
<evidence type="ECO:0000313" key="8">
    <source>
        <dbReference type="EMBL" id="MBC6994106.1"/>
    </source>
</evidence>
<evidence type="ECO:0000259" key="7">
    <source>
        <dbReference type="Pfam" id="PF05199"/>
    </source>
</evidence>
<dbReference type="Proteomes" id="UP000650081">
    <property type="component" value="Unassembled WGS sequence"/>
</dbReference>
<gene>
    <name evidence="8" type="ORF">H9S92_08035</name>
</gene>
<dbReference type="Pfam" id="PF00732">
    <property type="entry name" value="GMC_oxred_N"/>
    <property type="match status" value="1"/>
</dbReference>
<feature type="domain" description="Glucose-methanol-choline oxidoreductase C-terminal" evidence="7">
    <location>
        <begin position="432"/>
        <end position="551"/>
    </location>
</feature>
<evidence type="ECO:0000256" key="3">
    <source>
        <dbReference type="ARBA" id="ARBA00022630"/>
    </source>
</evidence>
<dbReference type="SUPFAM" id="SSF54373">
    <property type="entry name" value="FAD-linked reductases, C-terminal domain"/>
    <property type="match status" value="1"/>
</dbReference>
<keyword evidence="4" id="KW-0274">FAD</keyword>
<dbReference type="InterPro" id="IPR036188">
    <property type="entry name" value="FAD/NAD-bd_sf"/>
</dbReference>
<evidence type="ECO:0000256" key="2">
    <source>
        <dbReference type="ARBA" id="ARBA00010790"/>
    </source>
</evidence>
<evidence type="ECO:0000256" key="4">
    <source>
        <dbReference type="ARBA" id="ARBA00022827"/>
    </source>
</evidence>
<comment type="cofactor">
    <cofactor evidence="1">
        <name>FAD</name>
        <dbReference type="ChEBI" id="CHEBI:57692"/>
    </cofactor>
</comment>
<keyword evidence="5" id="KW-0560">Oxidoreductase</keyword>
<name>A0A923T818_9BACT</name>
<dbReference type="EMBL" id="JACSIT010000091">
    <property type="protein sequence ID" value="MBC6994106.1"/>
    <property type="molecule type" value="Genomic_DNA"/>
</dbReference>
<accession>A0A923T818</accession>
<dbReference type="SUPFAM" id="SSF51905">
    <property type="entry name" value="FAD/NAD(P)-binding domain"/>
    <property type="match status" value="1"/>
</dbReference>
<dbReference type="GO" id="GO:0050660">
    <property type="term" value="F:flavin adenine dinucleotide binding"/>
    <property type="evidence" value="ECO:0007669"/>
    <property type="project" value="InterPro"/>
</dbReference>
<comment type="similarity">
    <text evidence="2">Belongs to the GMC oxidoreductase family.</text>
</comment>
<dbReference type="GO" id="GO:0016614">
    <property type="term" value="F:oxidoreductase activity, acting on CH-OH group of donors"/>
    <property type="evidence" value="ECO:0007669"/>
    <property type="project" value="InterPro"/>
</dbReference>
<dbReference type="InterPro" id="IPR051473">
    <property type="entry name" value="P2Ox-like"/>
</dbReference>
<evidence type="ECO:0000256" key="1">
    <source>
        <dbReference type="ARBA" id="ARBA00001974"/>
    </source>
</evidence>
<dbReference type="Gene3D" id="3.50.50.60">
    <property type="entry name" value="FAD/NAD(P)-binding domain"/>
    <property type="match status" value="2"/>
</dbReference>
<dbReference type="InterPro" id="IPR007867">
    <property type="entry name" value="GMC_OxRtase_C"/>
</dbReference>
<keyword evidence="9" id="KW-1185">Reference proteome</keyword>
<keyword evidence="3" id="KW-0285">Flavoprotein</keyword>
<dbReference type="PANTHER" id="PTHR42784">
    <property type="entry name" value="PYRANOSE 2-OXIDASE"/>
    <property type="match status" value="1"/>
</dbReference>
<evidence type="ECO:0000256" key="5">
    <source>
        <dbReference type="ARBA" id="ARBA00023002"/>
    </source>
</evidence>
<evidence type="ECO:0000313" key="9">
    <source>
        <dbReference type="Proteomes" id="UP000650081"/>
    </source>
</evidence>
<proteinExistence type="inferred from homology"/>
<dbReference type="AlphaFoldDB" id="A0A923T818"/>
<organism evidence="8 9">
    <name type="scientific">Neolewinella lacunae</name>
    <dbReference type="NCBI Taxonomy" id="1517758"/>
    <lineage>
        <taxon>Bacteria</taxon>
        <taxon>Pseudomonadati</taxon>
        <taxon>Bacteroidota</taxon>
        <taxon>Saprospiria</taxon>
        <taxon>Saprospirales</taxon>
        <taxon>Lewinellaceae</taxon>
        <taxon>Neolewinella</taxon>
    </lineage>
</organism>
<reference evidence="8" key="1">
    <citation type="submission" date="2020-08" db="EMBL/GenBank/DDBJ databases">
        <title>Lewinella bacteria from marine environments.</title>
        <authorList>
            <person name="Zhong Y."/>
        </authorList>
    </citation>
    <scope>NUCLEOTIDE SEQUENCE</scope>
    <source>
        <strain evidence="8">KCTC 42187</strain>
    </source>
</reference>
<dbReference type="PANTHER" id="PTHR42784:SF1">
    <property type="entry name" value="PYRANOSE 2-OXIDASE"/>
    <property type="match status" value="1"/>
</dbReference>
<dbReference type="Pfam" id="PF05199">
    <property type="entry name" value="GMC_oxred_C"/>
    <property type="match status" value="1"/>
</dbReference>
<feature type="domain" description="Glucose-methanol-choline oxidoreductase N-terminal" evidence="6">
    <location>
        <begin position="105"/>
        <end position="340"/>
    </location>
</feature>
<comment type="caution">
    <text evidence="8">The sequence shown here is derived from an EMBL/GenBank/DDBJ whole genome shotgun (WGS) entry which is preliminary data.</text>
</comment>
<protein>
    <submittedName>
        <fullName evidence="8">GMC family oxidoreductase</fullName>
    </submittedName>
</protein>
<dbReference type="RefSeq" id="WP_187466194.1">
    <property type="nucleotide sequence ID" value="NZ_JACSIT010000091.1"/>
</dbReference>
<sequence length="568" mass="63546">MANYNIDADKALTYDVIVVGSGISGGWAAKEFTEKGLKTLVLERGRIVKHVEDYPTMNLDPWDMELRGGLTPEEKDRHYKGGRSGFIGKDTEHFWANDRENPYTEEKPFLWIRAHQMGGRSLLWGKQTYRWSDIDFEANAKDGHGVDWPIRYKDLEPWYTYVEKFAGISGSAENLKQLPDGHFLPPMDLNVVEKSVKERIEKNHPGRKMIIGRVAHLTEPLNGRGTCQYRNRCSRGCPYGAYFSSNAVTLPAANATGNLTIRPFSIVQEVIYDEKAGKATGVRVIDAETSEVIDYKAKIIFLNASTLSSTQILLNSKSSRFENGMGNDSGELGHNLMDHTYRVGAVGQVEGFEDRYYKGRRPNGIYIPRYWNIDRESQSDKFVRGFGFQGGAGRGGSRAAANRAEFGAEYKDSLFAPGPWEFFITGFSECLPYHSNEVKLNTDVLDKWGQPTLTINAEWGDNERALNDQAQADATEMLEQAGLTNIVSFNNQHEMGYGIHEMGTARMGRDPKTSVLNGWNQIHAVKNVFVTDGACMTSSACVNPSLTYMALTARAANYAVSELNKRNI</sequence>
<evidence type="ECO:0000259" key="6">
    <source>
        <dbReference type="Pfam" id="PF00732"/>
    </source>
</evidence>